<dbReference type="InterPro" id="IPR036322">
    <property type="entry name" value="WD40_repeat_dom_sf"/>
</dbReference>
<evidence type="ECO:0000256" key="4">
    <source>
        <dbReference type="ARBA" id="ARBA00022771"/>
    </source>
</evidence>
<comment type="caution">
    <text evidence="13">The sequence shown here is derived from an EMBL/GenBank/DDBJ whole genome shotgun (WGS) entry which is preliminary data.</text>
</comment>
<dbReference type="GO" id="GO:0005768">
    <property type="term" value="C:endosome"/>
    <property type="evidence" value="ECO:0007669"/>
    <property type="project" value="TreeGrafter"/>
</dbReference>
<proteinExistence type="inferred from homology"/>
<evidence type="ECO:0000256" key="11">
    <source>
        <dbReference type="SAM" id="MobiDB-lite"/>
    </source>
</evidence>
<dbReference type="GO" id="GO:0006904">
    <property type="term" value="P:vesicle docking involved in exocytosis"/>
    <property type="evidence" value="ECO:0007669"/>
    <property type="project" value="TreeGrafter"/>
</dbReference>
<evidence type="ECO:0000256" key="2">
    <source>
        <dbReference type="ARBA" id="ARBA00022448"/>
    </source>
</evidence>
<dbReference type="GO" id="GO:0006886">
    <property type="term" value="P:intracellular protein transport"/>
    <property type="evidence" value="ECO:0007669"/>
    <property type="project" value="UniProtKB-UniRule"/>
</dbReference>
<evidence type="ECO:0000256" key="9">
    <source>
        <dbReference type="PROSITE-ProRule" id="PRU00175"/>
    </source>
</evidence>
<protein>
    <recommendedName>
        <fullName evidence="12">RING-type domain-containing protein</fullName>
    </recommendedName>
</protein>
<gene>
    <name evidence="13" type="ORF">JKF63_03996</name>
</gene>
<dbReference type="PANTHER" id="PTHR23323">
    <property type="entry name" value="VACUOLAR PROTEIN SORTING-ASSOCIATED PROTEIN"/>
    <property type="match status" value="1"/>
</dbReference>
<dbReference type="InterPro" id="IPR057307">
    <property type="entry name" value="PEP5_VPS11_N"/>
</dbReference>
<dbReference type="GO" id="GO:0030897">
    <property type="term" value="C:HOPS complex"/>
    <property type="evidence" value="ECO:0007669"/>
    <property type="project" value="TreeGrafter"/>
</dbReference>
<evidence type="ECO:0000256" key="5">
    <source>
        <dbReference type="ARBA" id="ARBA00022833"/>
    </source>
</evidence>
<evidence type="ECO:0000256" key="3">
    <source>
        <dbReference type="ARBA" id="ARBA00022723"/>
    </source>
</evidence>
<dbReference type="InterPro" id="IPR001841">
    <property type="entry name" value="Znf_RING"/>
</dbReference>
<keyword evidence="7" id="KW-0472">Membrane</keyword>
<dbReference type="GO" id="GO:0048284">
    <property type="term" value="P:organelle fusion"/>
    <property type="evidence" value="ECO:0007669"/>
    <property type="project" value="TreeGrafter"/>
</dbReference>
<evidence type="ECO:0000313" key="14">
    <source>
        <dbReference type="Proteomes" id="UP000674318"/>
    </source>
</evidence>
<comment type="subcellular location">
    <subcellularLocation>
        <location evidence="8">Endomembrane system</location>
        <topology evidence="8">Peripheral membrane protein</topology>
        <orientation evidence="8">Cytoplasmic side</orientation>
    </subcellularLocation>
</comment>
<comment type="similarity">
    <text evidence="1">Belongs to the VPS11 family.</text>
</comment>
<keyword evidence="2" id="KW-0813">Transport</keyword>
<dbReference type="EMBL" id="JAFJZO010000031">
    <property type="protein sequence ID" value="KAG5497730.1"/>
    <property type="molecule type" value="Genomic_DNA"/>
</dbReference>
<feature type="region of interest" description="Disordered" evidence="11">
    <location>
        <begin position="195"/>
        <end position="220"/>
    </location>
</feature>
<name>A0A836I6N8_9TRYP</name>
<dbReference type="GeneID" id="94290069"/>
<dbReference type="Pfam" id="PF23341">
    <property type="entry name" value="PEP5_VPS11_N"/>
    <property type="match status" value="1"/>
</dbReference>
<dbReference type="GO" id="GO:0008270">
    <property type="term" value="F:zinc ion binding"/>
    <property type="evidence" value="ECO:0007669"/>
    <property type="project" value="UniProtKB-KW"/>
</dbReference>
<evidence type="ECO:0000256" key="8">
    <source>
        <dbReference type="ARBA" id="ARBA00029433"/>
    </source>
</evidence>
<dbReference type="KEGG" id="phet:94290069"/>
<dbReference type="Proteomes" id="UP000674318">
    <property type="component" value="Unassembled WGS sequence"/>
</dbReference>
<keyword evidence="5" id="KW-0862">Zinc</keyword>
<evidence type="ECO:0000256" key="10">
    <source>
        <dbReference type="PROSITE-ProRule" id="PRU01006"/>
    </source>
</evidence>
<dbReference type="GO" id="GO:0007032">
    <property type="term" value="P:endosome organization"/>
    <property type="evidence" value="ECO:0007669"/>
    <property type="project" value="TreeGrafter"/>
</dbReference>
<dbReference type="PROSITE" id="PS50089">
    <property type="entry name" value="ZF_RING_2"/>
    <property type="match status" value="1"/>
</dbReference>
<dbReference type="SUPFAM" id="SSF50978">
    <property type="entry name" value="WD40 repeat-like"/>
    <property type="match status" value="1"/>
</dbReference>
<evidence type="ECO:0000259" key="12">
    <source>
        <dbReference type="PROSITE" id="PS50089"/>
    </source>
</evidence>
<sequence>MADGVWRNFRFFDNEPLAADSALAEISVVCTCLTPTSLVVGDCEGQVFFLDRHSASTTASPGGTWFFQAYAGPVTHIRYCALRNTLITIGNDDAISNTILRVWDLDHLAALYRGLVDPRPTTVTTPVPGAAATDASLRWRPPCQEHRLLPTGKGVSGGAASALSSGEEAPLVTILLDESKQLRHHFKLSSAAVSTSASSPSDSLTAAGASSRAGGDGSGRGGGTLSCGSIRSAVVSFDVALDLSCAAVGLVTCDCVVLKGDLAKGRSVRVLTIRSGLAKGPLTFVGLPGTQFVTLLENQSAGDENYAAGVGGIRAFSFLTGGVRTPTSSAGVVKVDESAVEATVGEVQVLYTVYQDVVTCWALRANGNWSEYPCPTPSGGAPRFGAALTPQGELLVLWRQPATHTATGSRIVRIGPATPASGAPVLYDPRAKSSVHTIDVDHVPGRCFLYTYRQYLALLVQHDGKPELFQLQCFDLTYHIRGLIRPQEMYTNCATLLADGTDILVLFLDPTVRSEHLRLRGVRLREVDTHKKLELLFSKECYGIAQQLAHTMEGADPTLQLRIRKRYGDYLYAKGKFDDAMTQYMDTIGHLESSYVIRRYMGSAHMSQLIRYLEELHNQRHSTHTNVAHTTLLLMCYIKNRDEKRLNAFIHRQDVRFEPKNAIEVCRTGGYAEAALYIADRYAAVYDCAYIRLYDMHDPLETLSYVRTLGIDEAESICAQLGRELLHAAPRATTELLMELCVHWRGPGRRLVDASALPAVIPAAAPFSAGVGCAIGDGPRHPHRANASAFLHIFVDAPVCLMHFLRAVVESGVLDEDNVGPVPIPAAVESKAATPSSSPAPTSQTTVSSTHAVLYNTLLELYMTSDLKNDLRLVPQTVAAYDSVGDTPPRITTRAGGLASSTSTAEFPSEPYKRRLEQALTFLEAYKGLYDPYLALSHAHQHNFQDGILYLLRFLGLPGEIQVYYSAKLDDSNATPAERHEATMKLFQACKESSPSKSSTSAMWMTLLSQLVRSTKTEWLDIVNVLDYIEAHDALPPVVVLEILRNSPQCTLDLRTVRSYCQRCLLKQARQVQEVSMQTSKRLSEIERIKREVVALQSSAVIFQSTACAHCHQTLETPTVYFMCKHAFHHRCLYTPTECNICGVAHRRQIAAIREASQRDMQWQNPRSFTAQFFQDVEGGQCAQEKGAGANVDSNLSPPQDGFCALTDYVARGVLGTSPPYKDVDPFSYQPPAPPLTAEGLQRGAVKAAATVVFDIW</sequence>
<evidence type="ECO:0000256" key="6">
    <source>
        <dbReference type="ARBA" id="ARBA00022927"/>
    </source>
</evidence>
<dbReference type="RefSeq" id="XP_067755198.1">
    <property type="nucleotide sequence ID" value="XM_067899992.1"/>
</dbReference>
<evidence type="ECO:0000256" key="1">
    <source>
        <dbReference type="ARBA" id="ARBA00007070"/>
    </source>
</evidence>
<evidence type="ECO:0000256" key="7">
    <source>
        <dbReference type="ARBA" id="ARBA00023136"/>
    </source>
</evidence>
<dbReference type="InterPro" id="IPR000547">
    <property type="entry name" value="Clathrin_H-chain/VPS_repeat"/>
</dbReference>
<keyword evidence="6" id="KW-0653">Protein transport</keyword>
<keyword evidence="3" id="KW-0479">Metal-binding</keyword>
<keyword evidence="14" id="KW-1185">Reference proteome</keyword>
<dbReference type="InterPro" id="IPR057308">
    <property type="entry name" value="CHCR_PEP5_VPS11"/>
</dbReference>
<reference evidence="13 14" key="1">
    <citation type="submission" date="2021-02" db="EMBL/GenBank/DDBJ databases">
        <title>Porcisia hertigi Genome sequencing and assembly.</title>
        <authorList>
            <person name="Almutairi H."/>
            <person name="Gatherer D."/>
        </authorList>
    </citation>
    <scope>NUCLEOTIDE SEQUENCE [LARGE SCALE GENOMIC DNA]</scope>
    <source>
        <strain evidence="13 14">C119</strain>
    </source>
</reference>
<feature type="domain" description="RING-type" evidence="12">
    <location>
        <begin position="1108"/>
        <end position="1142"/>
    </location>
</feature>
<dbReference type="PROSITE" id="PS50236">
    <property type="entry name" value="CHCR"/>
    <property type="match status" value="1"/>
</dbReference>
<accession>A0A836I6N8</accession>
<dbReference type="OrthoDB" id="26184at2759"/>
<dbReference type="PANTHER" id="PTHR23323:SF24">
    <property type="entry name" value="VACUOLAR PROTEIN SORTING-ASSOCIATED PROTEIN 11 HOMOLOG"/>
    <property type="match status" value="1"/>
</dbReference>
<feature type="repeat" description="CHCR" evidence="10">
    <location>
        <begin position="584"/>
        <end position="734"/>
    </location>
</feature>
<evidence type="ECO:0000313" key="13">
    <source>
        <dbReference type="EMBL" id="KAG5497730.1"/>
    </source>
</evidence>
<organism evidence="13 14">
    <name type="scientific">Porcisia hertigi</name>
    <dbReference type="NCBI Taxonomy" id="2761500"/>
    <lineage>
        <taxon>Eukaryota</taxon>
        <taxon>Discoba</taxon>
        <taxon>Euglenozoa</taxon>
        <taxon>Kinetoplastea</taxon>
        <taxon>Metakinetoplastina</taxon>
        <taxon>Trypanosomatida</taxon>
        <taxon>Trypanosomatidae</taxon>
        <taxon>Leishmaniinae</taxon>
        <taxon>Porcisia</taxon>
    </lineage>
</organism>
<dbReference type="GO" id="GO:0030674">
    <property type="term" value="F:protein-macromolecule adaptor activity"/>
    <property type="evidence" value="ECO:0007669"/>
    <property type="project" value="TreeGrafter"/>
</dbReference>
<feature type="compositionally biased region" description="Low complexity" evidence="11">
    <location>
        <begin position="195"/>
        <end position="213"/>
    </location>
</feature>
<dbReference type="Pfam" id="PF23356">
    <property type="entry name" value="TPR_PEP5_VPS11"/>
    <property type="match status" value="1"/>
</dbReference>
<keyword evidence="4 9" id="KW-0863">Zinc-finger</keyword>
<dbReference type="GO" id="GO:0007033">
    <property type="term" value="P:vacuole organization"/>
    <property type="evidence" value="ECO:0007669"/>
    <property type="project" value="TreeGrafter"/>
</dbReference>
<dbReference type="AlphaFoldDB" id="A0A836I6N8"/>